<keyword evidence="3" id="KW-1185">Reference proteome</keyword>
<keyword evidence="1" id="KW-1133">Transmembrane helix</keyword>
<evidence type="ECO:0000256" key="1">
    <source>
        <dbReference type="SAM" id="Phobius"/>
    </source>
</evidence>
<accession>A0A225DQQ2</accession>
<keyword evidence="1" id="KW-0812">Transmembrane</keyword>
<dbReference type="Proteomes" id="UP000214646">
    <property type="component" value="Unassembled WGS sequence"/>
</dbReference>
<gene>
    <name evidence="2" type="ORF">FRUB_03321</name>
</gene>
<proteinExistence type="predicted"/>
<sequence>MTAPAAGVVLKPLSYTKPVADRKFVFVMLGNAEDEAEVKDETAKAQFRALREKYPKTGLYNGESATAVWAIDDSEFAPYDNTYPAADGVHFVRVEGDWWKTKDFTGGRNRLSADEETRQLDAPAVAFFASGKLLHRYTVRDLITNADELPHTPQHVLWSTGGVLNDATGRFSVFTHDSNRVTFDYRTGEVVARGKMGLGNPLLQTVLAVSGVLTLVILALWAWFVFRKSGTTAGVRAGSA</sequence>
<name>A0A225DQQ2_9BACT</name>
<dbReference type="AlphaFoldDB" id="A0A225DQQ2"/>
<organism evidence="2 3">
    <name type="scientific">Fimbriiglobus ruber</name>
    <dbReference type="NCBI Taxonomy" id="1908690"/>
    <lineage>
        <taxon>Bacteria</taxon>
        <taxon>Pseudomonadati</taxon>
        <taxon>Planctomycetota</taxon>
        <taxon>Planctomycetia</taxon>
        <taxon>Gemmatales</taxon>
        <taxon>Gemmataceae</taxon>
        <taxon>Fimbriiglobus</taxon>
    </lineage>
</organism>
<evidence type="ECO:0000313" key="2">
    <source>
        <dbReference type="EMBL" id="OWK43722.1"/>
    </source>
</evidence>
<keyword evidence="1" id="KW-0472">Membrane</keyword>
<comment type="caution">
    <text evidence="2">The sequence shown here is derived from an EMBL/GenBank/DDBJ whole genome shotgun (WGS) entry which is preliminary data.</text>
</comment>
<evidence type="ECO:0000313" key="3">
    <source>
        <dbReference type="Proteomes" id="UP000214646"/>
    </source>
</evidence>
<reference evidence="3" key="1">
    <citation type="submission" date="2017-06" db="EMBL/GenBank/DDBJ databases">
        <title>Genome analysis of Fimbriiglobus ruber SP5, the first member of the order Planctomycetales with confirmed chitinolytic capability.</title>
        <authorList>
            <person name="Ravin N.V."/>
            <person name="Rakitin A.L."/>
            <person name="Ivanova A.A."/>
            <person name="Beletsky A.V."/>
            <person name="Kulichevskaya I.S."/>
            <person name="Mardanov A.V."/>
            <person name="Dedysh S.N."/>
        </authorList>
    </citation>
    <scope>NUCLEOTIDE SEQUENCE [LARGE SCALE GENOMIC DNA]</scope>
    <source>
        <strain evidence="3">SP5</strain>
    </source>
</reference>
<protein>
    <submittedName>
        <fullName evidence="2">Uncharacterized protein</fullName>
    </submittedName>
</protein>
<feature type="transmembrane region" description="Helical" evidence="1">
    <location>
        <begin position="202"/>
        <end position="226"/>
    </location>
</feature>
<dbReference type="EMBL" id="NIDE01000004">
    <property type="protein sequence ID" value="OWK43722.1"/>
    <property type="molecule type" value="Genomic_DNA"/>
</dbReference>